<name>A0ABM9PS60_9FLAO</name>
<evidence type="ECO:0000313" key="1">
    <source>
        <dbReference type="EMBL" id="CAL2108646.1"/>
    </source>
</evidence>
<dbReference type="EMBL" id="CAXJRC010000045">
    <property type="protein sequence ID" value="CAL2108646.1"/>
    <property type="molecule type" value="Genomic_DNA"/>
</dbReference>
<reference evidence="1 2" key="1">
    <citation type="submission" date="2024-05" db="EMBL/GenBank/DDBJ databases">
        <authorList>
            <person name="Duchaud E."/>
        </authorList>
    </citation>
    <scope>NUCLEOTIDE SEQUENCE [LARGE SCALE GENOMIC DNA]</scope>
    <source>
        <strain evidence="1">Ena-SAMPLE-TAB-13-05-2024-13:56:06:370-140305</strain>
    </source>
</reference>
<accession>A0ABM9PS60</accession>
<gene>
    <name evidence="1" type="ORF">T190115A13A_80221</name>
</gene>
<evidence type="ECO:0000313" key="2">
    <source>
        <dbReference type="Proteomes" id="UP001497602"/>
    </source>
</evidence>
<organism evidence="1 2">
    <name type="scientific">Tenacibaculum vairaonense</name>
    <dbReference type="NCBI Taxonomy" id="3137860"/>
    <lineage>
        <taxon>Bacteria</taxon>
        <taxon>Pseudomonadati</taxon>
        <taxon>Bacteroidota</taxon>
        <taxon>Flavobacteriia</taxon>
        <taxon>Flavobacteriales</taxon>
        <taxon>Flavobacteriaceae</taxon>
        <taxon>Tenacibaculum</taxon>
    </lineage>
</organism>
<comment type="caution">
    <text evidence="1">The sequence shown here is derived from an EMBL/GenBank/DDBJ whole genome shotgun (WGS) entry which is preliminary data.</text>
</comment>
<sequence length="114" mass="13551">MKWQNSEIRSEMLNQIITNINTVEIMRTKGMEVQVAYQTFLIEGVKELLKAEKSIVKDGWVKVTLDEEYKCSDKDLAKYKIEYQYPLHLIHLGADLHRANLKLSKELKTRWYIY</sequence>
<dbReference type="RefSeq" id="WP_348740241.1">
    <property type="nucleotide sequence ID" value="NZ_CAXJRC010000045.1"/>
</dbReference>
<keyword evidence="2" id="KW-1185">Reference proteome</keyword>
<dbReference type="Proteomes" id="UP001497602">
    <property type="component" value="Unassembled WGS sequence"/>
</dbReference>
<protein>
    <submittedName>
        <fullName evidence="1">Uncharacterized protein</fullName>
    </submittedName>
</protein>
<proteinExistence type="predicted"/>